<sequence>MCAELLPSVRRGRRRGATAGGPDAPRGDSRGHRPSYAPDERRALHDVLREKCVELKPAYAVLCIVDWLHARGHEAVSAADVRALFPSRREGLTGPLRNAADVLRRAREGGMLEALGDGWYRLTPLGRAVVAVLPDGQLVGTIRGCRTAACATRPGEARRATLAAAADQRAAAAGER</sequence>
<feature type="region of interest" description="Disordered" evidence="1">
    <location>
        <begin position="12"/>
        <end position="39"/>
    </location>
</feature>
<evidence type="ECO:0000256" key="1">
    <source>
        <dbReference type="SAM" id="MobiDB-lite"/>
    </source>
</evidence>
<comment type="caution">
    <text evidence="2">The sequence shown here is derived from an EMBL/GenBank/DDBJ whole genome shotgun (WGS) entry which is preliminary data.</text>
</comment>
<accession>A0AA37PZN6</accession>
<evidence type="ECO:0000313" key="3">
    <source>
        <dbReference type="Proteomes" id="UP001161325"/>
    </source>
</evidence>
<protein>
    <submittedName>
        <fullName evidence="2">Uncharacterized protein</fullName>
    </submittedName>
</protein>
<dbReference type="EMBL" id="BRXS01000001">
    <property type="protein sequence ID" value="GLC23945.1"/>
    <property type="molecule type" value="Genomic_DNA"/>
</dbReference>
<keyword evidence="3" id="KW-1185">Reference proteome</keyword>
<reference evidence="2" key="1">
    <citation type="submission" date="2022-08" db="EMBL/GenBank/DDBJ databases">
        <title>Draft genome sequencing of Roseisolibacter agri AW1220.</title>
        <authorList>
            <person name="Tobiishi Y."/>
            <person name="Tonouchi A."/>
        </authorList>
    </citation>
    <scope>NUCLEOTIDE SEQUENCE</scope>
    <source>
        <strain evidence="2">AW1220</strain>
    </source>
</reference>
<dbReference type="Proteomes" id="UP001161325">
    <property type="component" value="Unassembled WGS sequence"/>
</dbReference>
<dbReference type="AlphaFoldDB" id="A0AA37PZN6"/>
<proteinExistence type="predicted"/>
<name>A0AA37PZN6_9BACT</name>
<dbReference type="RefSeq" id="WP_284348391.1">
    <property type="nucleotide sequence ID" value="NZ_BRXS01000001.1"/>
</dbReference>
<evidence type="ECO:0000313" key="2">
    <source>
        <dbReference type="EMBL" id="GLC23945.1"/>
    </source>
</evidence>
<gene>
    <name evidence="2" type="ORF">rosag_04580</name>
</gene>
<organism evidence="2 3">
    <name type="scientific">Roseisolibacter agri</name>
    <dbReference type="NCBI Taxonomy" id="2014610"/>
    <lineage>
        <taxon>Bacteria</taxon>
        <taxon>Pseudomonadati</taxon>
        <taxon>Gemmatimonadota</taxon>
        <taxon>Gemmatimonadia</taxon>
        <taxon>Gemmatimonadales</taxon>
        <taxon>Gemmatimonadaceae</taxon>
        <taxon>Roseisolibacter</taxon>
    </lineage>
</organism>